<dbReference type="EMBL" id="GG745339">
    <property type="protein sequence ID" value="KNE61960.1"/>
    <property type="molecule type" value="Genomic_DNA"/>
</dbReference>
<evidence type="ECO:0000313" key="3">
    <source>
        <dbReference type="EMBL" id="KNE61960.1"/>
    </source>
</evidence>
<gene>
    <name evidence="3" type="ORF">AMAG_07226</name>
</gene>
<organism evidence="3 4">
    <name type="scientific">Allomyces macrogynus (strain ATCC 38327)</name>
    <name type="common">Allomyces javanicus var. macrogynus</name>
    <dbReference type="NCBI Taxonomy" id="578462"/>
    <lineage>
        <taxon>Eukaryota</taxon>
        <taxon>Fungi</taxon>
        <taxon>Fungi incertae sedis</taxon>
        <taxon>Blastocladiomycota</taxon>
        <taxon>Blastocladiomycetes</taxon>
        <taxon>Blastocladiales</taxon>
        <taxon>Blastocladiaceae</taxon>
        <taxon>Allomyces</taxon>
    </lineage>
</organism>
<feature type="region of interest" description="Disordered" evidence="2">
    <location>
        <begin position="542"/>
        <end position="567"/>
    </location>
</feature>
<feature type="coiled-coil region" evidence="1">
    <location>
        <begin position="207"/>
        <end position="309"/>
    </location>
</feature>
<evidence type="ECO:0000256" key="1">
    <source>
        <dbReference type="SAM" id="Coils"/>
    </source>
</evidence>
<proteinExistence type="predicted"/>
<dbReference type="AlphaFoldDB" id="A0A0L0SHZ3"/>
<sequence length="567" mass="63037">MAHPYMIKQWAQVHGLVPYLSPDDPPNVFSNYFDPQEFLANFNVKIPKPHQLEQLGGFLDITTTNVDPVHGHTTSKSHCVVTIPTIAKIILHDRLARVLLGGPVHGAQDPLHLLSALLDLLVRSRGNGHVPGRTGHPFAAQAHVAQLEQQLRDASASAHHHRHAAAEAARERDHAHGASRSWCDELNKCHKSKEKDREMISTQERTIEHFRAQLATAARDARAAQQRIAELGAELDTTRRQLDRERDHHQAQLGHAHDDAARRVAEVQAQLAETKRTKDDALARQQFQLNSANQEVRELRGALHDEKEKSNQYLGAELEPYLKIIKDRTGRAFGPRDPVLHLTKAIAENAIRPNEWTYNVIASTCTRAAFPTRNFSYHQVEKDCIVVYSTKVGGFAAMMLGMGLAVPCERTIRREMEKERLQHPPLGIQEAGYRATRKFVQEQSKVDGVGDELCPFREQTSASGIVPKAVKAIGKVETNRKLREAKARFEERRAAYEKDNKKSRKAQQQQPTTTVVPQVDAVAAAVDQVDDMVAELAEARAAGLARRDGDAPRQGAGVAAGSFAPDE</sequence>
<dbReference type="Proteomes" id="UP000054350">
    <property type="component" value="Unassembled WGS sequence"/>
</dbReference>
<feature type="region of interest" description="Disordered" evidence="2">
    <location>
        <begin position="491"/>
        <end position="516"/>
    </location>
</feature>
<evidence type="ECO:0000313" key="4">
    <source>
        <dbReference type="Proteomes" id="UP000054350"/>
    </source>
</evidence>
<protein>
    <submittedName>
        <fullName evidence="3">Uncharacterized protein</fullName>
    </submittedName>
</protein>
<reference evidence="3 4" key="1">
    <citation type="submission" date="2009-11" db="EMBL/GenBank/DDBJ databases">
        <title>Annotation of Allomyces macrogynus ATCC 38327.</title>
        <authorList>
            <consortium name="The Broad Institute Genome Sequencing Platform"/>
            <person name="Russ C."/>
            <person name="Cuomo C."/>
            <person name="Burger G."/>
            <person name="Gray M.W."/>
            <person name="Holland P.W.H."/>
            <person name="King N."/>
            <person name="Lang F.B.F."/>
            <person name="Roger A.J."/>
            <person name="Ruiz-Trillo I."/>
            <person name="Young S.K."/>
            <person name="Zeng Q."/>
            <person name="Gargeya S."/>
            <person name="Fitzgerald M."/>
            <person name="Haas B."/>
            <person name="Abouelleil A."/>
            <person name="Alvarado L."/>
            <person name="Arachchi H.M."/>
            <person name="Berlin A."/>
            <person name="Chapman S.B."/>
            <person name="Gearin G."/>
            <person name="Goldberg J."/>
            <person name="Griggs A."/>
            <person name="Gujja S."/>
            <person name="Hansen M."/>
            <person name="Heiman D."/>
            <person name="Howarth C."/>
            <person name="Larimer J."/>
            <person name="Lui A."/>
            <person name="MacDonald P.J.P."/>
            <person name="McCowen C."/>
            <person name="Montmayeur A."/>
            <person name="Murphy C."/>
            <person name="Neiman D."/>
            <person name="Pearson M."/>
            <person name="Priest M."/>
            <person name="Roberts A."/>
            <person name="Saif S."/>
            <person name="Shea T."/>
            <person name="Sisk P."/>
            <person name="Stolte C."/>
            <person name="Sykes S."/>
            <person name="Wortman J."/>
            <person name="Nusbaum C."/>
            <person name="Birren B."/>
        </authorList>
    </citation>
    <scope>NUCLEOTIDE SEQUENCE [LARGE SCALE GENOMIC DNA]</scope>
    <source>
        <strain evidence="3 4">ATCC 38327</strain>
    </source>
</reference>
<keyword evidence="1" id="KW-0175">Coiled coil</keyword>
<feature type="compositionally biased region" description="Basic and acidic residues" evidence="2">
    <location>
        <begin position="491"/>
        <end position="500"/>
    </location>
</feature>
<evidence type="ECO:0000256" key="2">
    <source>
        <dbReference type="SAM" id="MobiDB-lite"/>
    </source>
</evidence>
<dbReference type="VEuPathDB" id="FungiDB:AMAG_07226"/>
<name>A0A0L0SHZ3_ALLM3</name>
<reference evidence="4" key="2">
    <citation type="submission" date="2009-11" db="EMBL/GenBank/DDBJ databases">
        <title>The Genome Sequence of Allomyces macrogynus strain ATCC 38327.</title>
        <authorList>
            <consortium name="The Broad Institute Genome Sequencing Platform"/>
            <person name="Russ C."/>
            <person name="Cuomo C."/>
            <person name="Shea T."/>
            <person name="Young S.K."/>
            <person name="Zeng Q."/>
            <person name="Koehrsen M."/>
            <person name="Haas B."/>
            <person name="Borodovsky M."/>
            <person name="Guigo R."/>
            <person name="Alvarado L."/>
            <person name="Berlin A."/>
            <person name="Borenstein D."/>
            <person name="Chen Z."/>
            <person name="Engels R."/>
            <person name="Freedman E."/>
            <person name="Gellesch M."/>
            <person name="Goldberg J."/>
            <person name="Griggs A."/>
            <person name="Gujja S."/>
            <person name="Heiman D."/>
            <person name="Hepburn T."/>
            <person name="Howarth C."/>
            <person name="Jen D."/>
            <person name="Larson L."/>
            <person name="Lewis B."/>
            <person name="Mehta T."/>
            <person name="Park D."/>
            <person name="Pearson M."/>
            <person name="Roberts A."/>
            <person name="Saif S."/>
            <person name="Shenoy N."/>
            <person name="Sisk P."/>
            <person name="Stolte C."/>
            <person name="Sykes S."/>
            <person name="Walk T."/>
            <person name="White J."/>
            <person name="Yandava C."/>
            <person name="Burger G."/>
            <person name="Gray M.W."/>
            <person name="Holland P.W.H."/>
            <person name="King N."/>
            <person name="Lang F.B.F."/>
            <person name="Roger A.J."/>
            <person name="Ruiz-Trillo I."/>
            <person name="Lander E."/>
            <person name="Nusbaum C."/>
        </authorList>
    </citation>
    <scope>NUCLEOTIDE SEQUENCE [LARGE SCALE GENOMIC DNA]</scope>
    <source>
        <strain evidence="4">ATCC 38327</strain>
    </source>
</reference>
<feature type="region of interest" description="Disordered" evidence="2">
    <location>
        <begin position="149"/>
        <end position="180"/>
    </location>
</feature>
<accession>A0A0L0SHZ3</accession>
<feature type="compositionally biased region" description="Basic and acidic residues" evidence="2">
    <location>
        <begin position="164"/>
        <end position="180"/>
    </location>
</feature>
<feature type="compositionally biased region" description="Low complexity" evidence="2">
    <location>
        <begin position="506"/>
        <end position="516"/>
    </location>
</feature>
<keyword evidence="4" id="KW-1185">Reference proteome</keyword>